<dbReference type="EMBL" id="JBAWKB010000008">
    <property type="protein sequence ID" value="MFH6773149.1"/>
    <property type="molecule type" value="Genomic_DNA"/>
</dbReference>
<accession>A0ABW7N264</accession>
<dbReference type="Proteomes" id="UP001610100">
    <property type="component" value="Unassembled WGS sequence"/>
</dbReference>
<dbReference type="RefSeq" id="WP_395361089.1">
    <property type="nucleotide sequence ID" value="NZ_JBAWKB010000008.1"/>
</dbReference>
<dbReference type="InterPro" id="IPR047589">
    <property type="entry name" value="DUF11_rpt"/>
</dbReference>
<evidence type="ECO:0000313" key="2">
    <source>
        <dbReference type="Proteomes" id="UP001610100"/>
    </source>
</evidence>
<reference evidence="1 2" key="1">
    <citation type="submission" date="2024-02" db="EMBL/GenBank/DDBJ databases">
        <title>A Gaetbulibacter species isolated from tidal flats and genomic insights of their niches.</title>
        <authorList>
            <person name="Ye Y."/>
        </authorList>
    </citation>
    <scope>NUCLEOTIDE SEQUENCE [LARGE SCALE GENOMIC DNA]</scope>
    <source>
        <strain evidence="1 2">KYW382</strain>
    </source>
</reference>
<sequence length="2927" mass="309837">MHKTTFTNLLKLSLLFIILMQSVIAYAQLPVPFTPRLSGGSIKVKGDIVLIGNNIITAKDLPLPYNGTAINNNQEGAYVNVASGGDASIFSSSSADLEINNSCKKILYAGLYWASVYPLEVATNKSVQFEGTPRLEDWNQIKFKLPTGGFIDLVADNNPDPAGEEDDIIFDGYKYYGPDVTDSFKDSPIICYKNVTNLLQGLADADGIYTVANQRATRGYRRGGCSAGWTLVVIYESPLLPSKFISLFDGYAGVQNTTQLDIPVSGFQTLPAPLPVNANIGVAALEGDYGITGDSYQFKANSSASYTVLSDAINQANNFFNSTITRNGSHITNRNPASLNTLGLDVNDVKIPNPNNIVLPNDETAGDLKLTTSGDGYGVYLTSFSVEIIEPDIKLTKIVEDASGNDISNQYVNLGDELNYVIGFQNVGNDDAKNLLIRDVLPINVEFNYPDDIALLPAGVSVQSYDPLTRELIFQVDDSVVEQNDPVSEIRFKVNVVRSCSLLSDACSNTISNQAYVSYNGTINSEYSITDDPSFSSNTGCLLTPAATNFLADLDCTFEEDVVLCGASVTLTAGNGYDSYSWSTDPSGSPVVGTDQSLTVTQTGTYYVHNTAVAPCQSIDQTFNVITYGANVTNPLIPFADQVVICPNDGKQLPNFYLCGLNDTRFIQTGINDTTSIIWERLDETSCSAVPNQNCANESDTCTWNEVQTGPDYVIDTKGQYRITLNYSGGCFNQFYFNVYSNLLEPTATAKDIICTTPGEITVNNVPTGYEYSLDGTNYQSSNVFSITTPGIYTASVRQVGVSPNPCIFTVPDIQVRSRNFTVSNIITQPYCNGDLGSIYLAANDASPQYYFSISKGGTIVNSVGPITDNHYNFYNLSSGIYTFTVSTEDGCSYSEDIEIINPPVLTATAALTKPLTCSDGEITVYPEGGTPPFFYFVNSTTEFQTEAVIPVTSSGVYNITVVDSNNCSADTSISVDATLPPEYSISQTDILCASEPNSGSISFNVQNAHGNTLTFSIDNGTTFSANPVFSNLTAGTYQTVVQYNFDGTACLSTVEDIIITEPARALTASGGVYELAGCGPSGEGKLRITNPQGGTPPYEYSFDNQSTWTTSNEAYVPPGTYTLYVRDANGCIYPMSDIVLDQEPPTPSISISDPDFNCDGTAQSTVTVINEGGSLYTYNYLLDGVPNTNTADPKTFLNVPQGSHTITVEYTLQDVPTYSNLLIEDFGSGAPTTTSGIASAYCFNDQRVDSPYPCGSRLLKDNQYSVASFFWRPDDPDAQNTGAWYHFKDHTTNGADPDGRYLIVNIGSAAGPYGILYSKPINDVIPFQDIKVQLYLANMLTSHTNKTPPDFLIQLVDPSDNVIAEKFTGKIDNNEKWNLNELTLNPGNNTDLTFVIRSGSILYNGNDAGIDDIRVFQLPVTCTTSVDFPFIVDSGKAFTAGITNTSDVTCSGAEDGTITIAAQNFDPAKGFQYSIDNGTTWNTQMTSPHTITGLGSGNYSISVRYEDAPDTCSFNFNSVISEPALLSVSATGGPVTCLNGATIQASASGGTQAFSFELLDTNLNLIFNFPGNGILTNISEGDYIIRVTDANGCTATTNLSLTPSTPLTATIDTNSDFCYDASNGSTLIVNASGGQAPYEYSNNGGAFGSSNTFSNLAPGTYDIVVRDAYGCTYNVPTQTIKDQLIVSVNITKGLDCSATPEATISGTISGGTAPFSYQVSYNGAGYGSSTSFSGNTFSYSTSANGDYEFLITDAAGCTTESSVQTLNPISLPEITSVVQTQFISCHGDSGAAIQVNINNSVGTPTYQINVYNLTTSTDYGSQTSGLPAGDYQITLTDSNACTDTANITITEPDPIILNFHVDPIQCTGGGISLGRIYVDAVSGGTPNYTYHVTGVNGYNNQITNQTGNTQVFDVVNYGYYQIIITDANGCSVMEQNVLVASPPDSLDILVDTVADCTNGGTALVSIGSSLSGDGPFHFAIYDGSGNMTYAAPTTAPWQDEDSAGSENATFTGLIPGATYTFIVYAENTQCYYYQPADVPIPTNSTLNISNQVASNITCKGSADGTVSFDVGSSYGSSVNVTYTIYNAESVTTTGISGTGTISSGGNLSVSNLGPLDFGRYFILVEEDSGPNTGCSVASSTFNITESAIELNISATVEKNANCNPNSGVIFAQGENGTPPYMYQVTTSATSPSISDPAWTSSNTFSLDANNYYVHVKDAFNCIKTTSVINLPLDPEPVISATLVNQCVADEGQFEISVDLISAGIPPYVYSIDGGAFQTRSAPFIISNLASGNHSVEVRDANGCGNVVNVSIIPPLFMTPSINIQPSCSDNDGEITVDGYGGTGNYAFSISPNPGSISLSGNVFSGVPSGTYTITITDTTTSCTSNAVITLNQATPVTFTTTPSDVSCFGGSDGSITVNLPASNDDPIYTYSLDGGLTTQTSNVFTGLSAGTYNVTVTSGKNCSLTQSEIVGEPNNISVSAPIVTSYACTPNTNASNYASITVSGVTGGSGNYTKYEFIKDGTIVQSGNNNTYTESDYSGGNYTINVYDDYGCLGSATATIQPFIRLDSLDISIDNAITCSNDEDISVIVNSTVGTPSNLEYTLEDAASVIPSVTNTTGVFTGLPVGNYIITVVNLDTGCSLQTTHYVSDPNTFDLSVDAVVDVTCFSDADGSVNVTLIDRSPQPTDDSGPFDYIVNDSSGNLITSGTSANAGPITISGLASGTYTISATLTNTPFCNVSKNFTISAPIAPLSISETHSDITCINGYNDGTISASASGGWSSSYEYQLELTNGTVIASYSSNYYFESLSAGDYIVSARDTKGCVATVAITLSIPPPITATVTANTTILACFGDTDAVITISGVSGGQGSNYSYILHQTAPTVSSSGPQASPVFSGLGAGTYSVEVIDGYNCSYNSPDIIITQPTQIQ</sequence>
<evidence type="ECO:0000313" key="1">
    <source>
        <dbReference type="EMBL" id="MFH6773149.1"/>
    </source>
</evidence>
<keyword evidence="2" id="KW-1185">Reference proteome</keyword>
<protein>
    <submittedName>
        <fullName evidence="1">SprB repeat-containing protein</fullName>
    </submittedName>
</protein>
<dbReference type="NCBIfam" id="TIGR01451">
    <property type="entry name" value="B_ant_repeat"/>
    <property type="match status" value="1"/>
</dbReference>
<organism evidence="1 2">
    <name type="scientific">Gaetbulibacter aestuarii</name>
    <dbReference type="NCBI Taxonomy" id="1502358"/>
    <lineage>
        <taxon>Bacteria</taxon>
        <taxon>Pseudomonadati</taxon>
        <taxon>Bacteroidota</taxon>
        <taxon>Flavobacteriia</taxon>
        <taxon>Flavobacteriales</taxon>
        <taxon>Flavobacteriaceae</taxon>
        <taxon>Gaetbulibacter</taxon>
    </lineage>
</organism>
<comment type="caution">
    <text evidence="1">The sequence shown here is derived from an EMBL/GenBank/DDBJ whole genome shotgun (WGS) entry which is preliminary data.</text>
</comment>
<proteinExistence type="predicted"/>
<dbReference type="InterPro" id="IPR025667">
    <property type="entry name" value="SprB_repeat"/>
</dbReference>
<name>A0ABW7N264_9FLAO</name>
<dbReference type="Gene3D" id="2.60.40.740">
    <property type="match status" value="1"/>
</dbReference>
<gene>
    <name evidence="1" type="ORF">V8G58_14495</name>
</gene>
<feature type="non-terminal residue" evidence="1">
    <location>
        <position position="2927"/>
    </location>
</feature>
<dbReference type="Pfam" id="PF13573">
    <property type="entry name" value="SprB"/>
    <property type="match status" value="1"/>
</dbReference>